<reference evidence="1" key="1">
    <citation type="journal article" date="2021" name="Open Biol.">
        <title>Shared evolutionary footprints suggest mitochondrial oxidative damage underlies multiple complex I losses in fungi.</title>
        <authorList>
            <person name="Schikora-Tamarit M.A."/>
            <person name="Marcet-Houben M."/>
            <person name="Nosek J."/>
            <person name="Gabaldon T."/>
        </authorList>
    </citation>
    <scope>NUCLEOTIDE SEQUENCE</scope>
    <source>
        <strain evidence="1">CBS6075</strain>
    </source>
</reference>
<comment type="caution">
    <text evidence="1">The sequence shown here is derived from an EMBL/GenBank/DDBJ whole genome shotgun (WGS) entry which is preliminary data.</text>
</comment>
<dbReference type="GeneID" id="70236056"/>
<accession>A0A9P8P5Z9</accession>
<reference evidence="1" key="2">
    <citation type="submission" date="2021-01" db="EMBL/GenBank/DDBJ databases">
        <authorList>
            <person name="Schikora-Tamarit M.A."/>
        </authorList>
    </citation>
    <scope>NUCLEOTIDE SEQUENCE</scope>
    <source>
        <strain evidence="1">CBS6075</strain>
    </source>
</reference>
<dbReference type="RefSeq" id="XP_046061106.1">
    <property type="nucleotide sequence ID" value="XM_046205131.1"/>
</dbReference>
<dbReference type="Proteomes" id="UP000769157">
    <property type="component" value="Unassembled WGS sequence"/>
</dbReference>
<name>A0A9P8P5Z9_9ASCO</name>
<gene>
    <name evidence="1" type="ORF">OGAPHI_004091</name>
</gene>
<keyword evidence="2" id="KW-1185">Reference proteome</keyword>
<dbReference type="AlphaFoldDB" id="A0A9P8P5Z9"/>
<sequence>MDPISCNTCSLLDSPSQMAFSLTSRFLRKNGLVSDILSNPIWPKPSASAYPNSVGIRTFVLLFPRPWSSLVTYERSMIFSICSAIVASVPIPLTSINAISSGSVRGLGADVFPLESCAEVKVTFSPGFTSGILVLDDSHEL</sequence>
<proteinExistence type="predicted"/>
<evidence type="ECO:0000313" key="2">
    <source>
        <dbReference type="Proteomes" id="UP000769157"/>
    </source>
</evidence>
<evidence type="ECO:0000313" key="1">
    <source>
        <dbReference type="EMBL" id="KAH3665902.1"/>
    </source>
</evidence>
<organism evidence="1 2">
    <name type="scientific">Ogataea philodendri</name>
    <dbReference type="NCBI Taxonomy" id="1378263"/>
    <lineage>
        <taxon>Eukaryota</taxon>
        <taxon>Fungi</taxon>
        <taxon>Dikarya</taxon>
        <taxon>Ascomycota</taxon>
        <taxon>Saccharomycotina</taxon>
        <taxon>Pichiomycetes</taxon>
        <taxon>Pichiales</taxon>
        <taxon>Pichiaceae</taxon>
        <taxon>Ogataea</taxon>
    </lineage>
</organism>
<dbReference type="EMBL" id="JAEUBE010000295">
    <property type="protein sequence ID" value="KAH3665902.1"/>
    <property type="molecule type" value="Genomic_DNA"/>
</dbReference>
<protein>
    <submittedName>
        <fullName evidence="1">Uncharacterized protein</fullName>
    </submittedName>
</protein>